<reference evidence="1 2" key="1">
    <citation type="submission" date="2019-03" db="EMBL/GenBank/DDBJ databases">
        <title>Single cell metagenomics reveals metabolic interactions within the superorganism composed of flagellate Streblomastix strix and complex community of Bacteroidetes bacteria on its surface.</title>
        <authorList>
            <person name="Treitli S.C."/>
            <person name="Kolisko M."/>
            <person name="Husnik F."/>
            <person name="Keeling P."/>
            <person name="Hampl V."/>
        </authorList>
    </citation>
    <scope>NUCLEOTIDE SEQUENCE [LARGE SCALE GENOMIC DNA]</scope>
    <source>
        <strain evidence="1">ST1C</strain>
    </source>
</reference>
<accession>A0A5J4VIC5</accession>
<name>A0A5J4VIC5_9EUKA</name>
<dbReference type="AlphaFoldDB" id="A0A5J4VIC5"/>
<evidence type="ECO:0008006" key="3">
    <source>
        <dbReference type="Google" id="ProtNLM"/>
    </source>
</evidence>
<evidence type="ECO:0000313" key="2">
    <source>
        <dbReference type="Proteomes" id="UP000324800"/>
    </source>
</evidence>
<dbReference type="EMBL" id="SNRW01006812">
    <property type="protein sequence ID" value="KAA6382387.1"/>
    <property type="molecule type" value="Genomic_DNA"/>
</dbReference>
<organism evidence="1 2">
    <name type="scientific">Streblomastix strix</name>
    <dbReference type="NCBI Taxonomy" id="222440"/>
    <lineage>
        <taxon>Eukaryota</taxon>
        <taxon>Metamonada</taxon>
        <taxon>Preaxostyla</taxon>
        <taxon>Oxymonadida</taxon>
        <taxon>Streblomastigidae</taxon>
        <taxon>Streblomastix</taxon>
    </lineage>
</organism>
<evidence type="ECO:0000313" key="1">
    <source>
        <dbReference type="EMBL" id="KAA6382387.1"/>
    </source>
</evidence>
<gene>
    <name evidence="1" type="ORF">EZS28_022085</name>
</gene>
<dbReference type="Proteomes" id="UP000324800">
    <property type="component" value="Unassembled WGS sequence"/>
</dbReference>
<protein>
    <recommendedName>
        <fullName evidence="3">C2 domain-containing protein</fullName>
    </recommendedName>
</protein>
<feature type="non-terminal residue" evidence="1">
    <location>
        <position position="57"/>
    </location>
</feature>
<comment type="caution">
    <text evidence="1">The sequence shown here is derived from an EMBL/GenBank/DDBJ whole genome shotgun (WGS) entry which is preliminary data.</text>
</comment>
<proteinExistence type="predicted"/>
<sequence length="57" mass="6713">MDVTGKQDPYVLIRMGMDEKQTSVGHNVSNYDYQNEKYELIYDPIRMKGKKEVDIEV</sequence>